<dbReference type="RefSeq" id="YP_009211685.1">
    <property type="nucleotide sequence ID" value="NC_028940.1"/>
</dbReference>
<dbReference type="KEGG" id="vg:26638157"/>
<dbReference type="OrthoDB" id="27662at10239"/>
<keyword evidence="2" id="KW-1185">Reference proteome</keyword>
<sequence>MARHYELLKLRAIRGKAAEKKALLDEYKTLETMGWHFTILATGNESSTYDGLYPETVGVARDNHFKAIKDLEAQIRELCY</sequence>
<evidence type="ECO:0000313" key="1">
    <source>
        <dbReference type="EMBL" id="AHY25226.1"/>
    </source>
</evidence>
<gene>
    <name evidence="1" type="ORF">PM2_264</name>
</gene>
<organism evidence="1 2">
    <name type="scientific">Pectobacterium bacteriophage PM2</name>
    <dbReference type="NCBI Taxonomy" id="1429794"/>
    <lineage>
        <taxon>Viruses</taxon>
        <taxon>Duplodnaviria</taxon>
        <taxon>Heunggongvirae</taxon>
        <taxon>Uroviricota</taxon>
        <taxon>Caudoviricetes</taxon>
        <taxon>Pantevenvirales</taxon>
        <taxon>Straboviridae</taxon>
        <taxon>Tevenvirinae</taxon>
        <taxon>Mosugukvirus</taxon>
        <taxon>Mosugukvirus pm2</taxon>
    </lineage>
</organism>
<proteinExistence type="predicted"/>
<accession>A0A0A0Q0R2</accession>
<dbReference type="Proteomes" id="UP000030739">
    <property type="component" value="Segment"/>
</dbReference>
<reference evidence="1 2" key="1">
    <citation type="journal article" date="2015" name="Plant Pathol. J.">
        <title>Isolation and Genomic Characterization of the T4-Like Bacteriophage PM2 Infecting Pectobacterium carotovorum subsp. carotovorum.</title>
        <authorList>
            <person name="Lim J.A."/>
            <person name="Lee D.H."/>
            <person name="Heu S."/>
        </authorList>
    </citation>
    <scope>NUCLEOTIDE SEQUENCE [LARGE SCALE GENOMIC DNA]</scope>
</reference>
<protein>
    <submittedName>
        <fullName evidence="1">Uncharacterized protein</fullName>
    </submittedName>
</protein>
<dbReference type="GeneID" id="26638157"/>
<dbReference type="EMBL" id="KF835987">
    <property type="protein sequence ID" value="AHY25226.1"/>
    <property type="molecule type" value="Genomic_DNA"/>
</dbReference>
<name>A0A0A0Q0R2_9CAUD</name>
<evidence type="ECO:0000313" key="2">
    <source>
        <dbReference type="Proteomes" id="UP000030739"/>
    </source>
</evidence>